<dbReference type="EMBL" id="CAWUOM010000085">
    <property type="protein sequence ID" value="CAK7271225.1"/>
    <property type="molecule type" value="Genomic_DNA"/>
</dbReference>
<evidence type="ECO:0000313" key="2">
    <source>
        <dbReference type="Proteomes" id="UP001642501"/>
    </source>
</evidence>
<proteinExistence type="predicted"/>
<organism evidence="1 2">
    <name type="scientific">Sporothrix epigloea</name>
    <dbReference type="NCBI Taxonomy" id="1892477"/>
    <lineage>
        <taxon>Eukaryota</taxon>
        <taxon>Fungi</taxon>
        <taxon>Dikarya</taxon>
        <taxon>Ascomycota</taxon>
        <taxon>Pezizomycotina</taxon>
        <taxon>Sordariomycetes</taxon>
        <taxon>Sordariomycetidae</taxon>
        <taxon>Ophiostomatales</taxon>
        <taxon>Ophiostomataceae</taxon>
        <taxon>Sporothrix</taxon>
    </lineage>
</organism>
<sequence length="148" mass="16447">MAAAAVLALYSHDHFQSLPTLEEAKQTFLSDAKGEALVKAFFKEIFVEEGMERTFGLAMLHRHFDLGADEKLVEYQGTSTPWKAVAPEMKEPQSSIWAFDGETLKPTEFFYSEKEDTPLSEEALAFQKGQQLGGNPVIPPFVALAFEG</sequence>
<dbReference type="Proteomes" id="UP001642501">
    <property type="component" value="Unassembled WGS sequence"/>
</dbReference>
<keyword evidence="2" id="KW-1185">Reference proteome</keyword>
<comment type="caution">
    <text evidence="1">The sequence shown here is derived from an EMBL/GenBank/DDBJ whole genome shotgun (WGS) entry which is preliminary data.</text>
</comment>
<reference evidence="1 2" key="1">
    <citation type="submission" date="2024-01" db="EMBL/GenBank/DDBJ databases">
        <authorList>
            <person name="Allen C."/>
            <person name="Tagirdzhanova G."/>
        </authorList>
    </citation>
    <scope>NUCLEOTIDE SEQUENCE [LARGE SCALE GENOMIC DNA]</scope>
    <source>
        <strain evidence="1 2">CBS 573.63</strain>
    </source>
</reference>
<gene>
    <name evidence="1" type="ORF">SEPCBS57363_004506</name>
</gene>
<evidence type="ECO:0000313" key="1">
    <source>
        <dbReference type="EMBL" id="CAK7271225.1"/>
    </source>
</evidence>
<name>A0ABP0DWB3_9PEZI</name>
<accession>A0ABP0DWB3</accession>
<protein>
    <submittedName>
        <fullName evidence="1">Uncharacterized protein</fullName>
    </submittedName>
</protein>